<organism evidence="1">
    <name type="scientific">Anguilla anguilla</name>
    <name type="common">European freshwater eel</name>
    <name type="synonym">Muraena anguilla</name>
    <dbReference type="NCBI Taxonomy" id="7936"/>
    <lineage>
        <taxon>Eukaryota</taxon>
        <taxon>Metazoa</taxon>
        <taxon>Chordata</taxon>
        <taxon>Craniata</taxon>
        <taxon>Vertebrata</taxon>
        <taxon>Euteleostomi</taxon>
        <taxon>Actinopterygii</taxon>
        <taxon>Neopterygii</taxon>
        <taxon>Teleostei</taxon>
        <taxon>Anguilliformes</taxon>
        <taxon>Anguillidae</taxon>
        <taxon>Anguilla</taxon>
    </lineage>
</organism>
<dbReference type="AlphaFoldDB" id="A0A0E9U674"/>
<proteinExistence type="predicted"/>
<evidence type="ECO:0000313" key="1">
    <source>
        <dbReference type="EMBL" id="JAH61404.1"/>
    </source>
</evidence>
<reference evidence="1" key="1">
    <citation type="submission" date="2014-11" db="EMBL/GenBank/DDBJ databases">
        <authorList>
            <person name="Amaro Gonzalez C."/>
        </authorList>
    </citation>
    <scope>NUCLEOTIDE SEQUENCE</scope>
</reference>
<protein>
    <submittedName>
        <fullName evidence="1">Uncharacterized protein</fullName>
    </submittedName>
</protein>
<reference evidence="1" key="2">
    <citation type="journal article" date="2015" name="Fish Shellfish Immunol.">
        <title>Early steps in the European eel (Anguilla anguilla)-Vibrio vulnificus interaction in the gills: Role of the RtxA13 toxin.</title>
        <authorList>
            <person name="Callol A."/>
            <person name="Pajuelo D."/>
            <person name="Ebbesson L."/>
            <person name="Teles M."/>
            <person name="MacKenzie S."/>
            <person name="Amaro C."/>
        </authorList>
    </citation>
    <scope>NUCLEOTIDE SEQUENCE</scope>
</reference>
<name>A0A0E9U674_ANGAN</name>
<sequence>MQQTPTAYRSMAKQLPTGKVEGKIIFTLRRCFMCLHGSILLF</sequence>
<dbReference type="EMBL" id="GBXM01047173">
    <property type="protein sequence ID" value="JAH61404.1"/>
    <property type="molecule type" value="Transcribed_RNA"/>
</dbReference>
<accession>A0A0E9U674</accession>